<dbReference type="InterPro" id="IPR014756">
    <property type="entry name" value="Ig_E-set"/>
</dbReference>
<dbReference type="SUPFAM" id="SSF81296">
    <property type="entry name" value="E set domains"/>
    <property type="match status" value="1"/>
</dbReference>
<evidence type="ECO:0000256" key="1">
    <source>
        <dbReference type="SAM" id="SignalP"/>
    </source>
</evidence>
<feature type="chain" id="PRO_5014869096" evidence="1">
    <location>
        <begin position="21"/>
        <end position="417"/>
    </location>
</feature>
<dbReference type="Pfam" id="PF17116">
    <property type="entry name" value="T9SS_plug_1st"/>
    <property type="match status" value="1"/>
</dbReference>
<dbReference type="KEGG" id="fek:C1H87_06795"/>
<evidence type="ECO:0000313" key="4">
    <source>
        <dbReference type="Proteomes" id="UP000235826"/>
    </source>
</evidence>
<feature type="signal peptide" evidence="1">
    <location>
        <begin position="1"/>
        <end position="20"/>
    </location>
</feature>
<organism evidence="3 4">
    <name type="scientific">Flavivirga eckloniae</name>
    <dbReference type="NCBI Taxonomy" id="1803846"/>
    <lineage>
        <taxon>Bacteria</taxon>
        <taxon>Pseudomonadati</taxon>
        <taxon>Bacteroidota</taxon>
        <taxon>Flavobacteriia</taxon>
        <taxon>Flavobacteriales</taxon>
        <taxon>Flavobacteriaceae</taxon>
        <taxon>Flavivirga</taxon>
    </lineage>
</organism>
<dbReference type="Gene3D" id="2.60.40.10">
    <property type="entry name" value="Immunoglobulins"/>
    <property type="match status" value="1"/>
</dbReference>
<accession>A0A2K9PMZ6</accession>
<dbReference type="OrthoDB" id="1522602at2"/>
<dbReference type="RefSeq" id="WP_102755087.1">
    <property type="nucleotide sequence ID" value="NZ_CP025791.1"/>
</dbReference>
<dbReference type="InterPro" id="IPR031345">
    <property type="entry name" value="T9SS_Plug_N"/>
</dbReference>
<keyword evidence="1" id="KW-0732">Signal</keyword>
<evidence type="ECO:0000313" key="3">
    <source>
        <dbReference type="EMBL" id="AUP78431.1"/>
    </source>
</evidence>
<sequence length="417" mass="48917">MSVKSPLFLTLLLCFNLMFGQVEEVNPPDYIKTINFKGNTPETQLPILRLGEYVVLEFDALNGDEEDYYYKVEHFNHDWTPSILVKSEYMDGFDNQRIRNYENSFNTYQIYSHYRLTIPNAQTRRLKISGNYMLSIYNSYDELVFSRKFMIYENTANVGVSVKRSRDIEFIEEKQRIAIIIDSKTMQFNNPSRNVKAVIVQNNNLKTAIYNIKPQFTIGNQLIYKYDTETSFWGGNEYLFFENKDVRASNTGIQSIDLQDLYHNYLFTNFERATRPYTYNPDINGNYVILNMDAENPSIEADYVWMHFSLLPPTEDLKNRDIHVYGNFNNYTIDESTKMTFDESRNIYTNSMLLKQGFYNYKYIVADGNKGIDEGFISGNFYQTENNYKVIVYYRDLGARYDKIIGLGEGSSINISN</sequence>
<dbReference type="Proteomes" id="UP000235826">
    <property type="component" value="Chromosome"/>
</dbReference>
<dbReference type="AlphaFoldDB" id="A0A2K9PMZ6"/>
<gene>
    <name evidence="3" type="ORF">C1H87_06795</name>
</gene>
<dbReference type="EMBL" id="CP025791">
    <property type="protein sequence ID" value="AUP78431.1"/>
    <property type="molecule type" value="Genomic_DNA"/>
</dbReference>
<proteinExistence type="predicted"/>
<reference evidence="3 4" key="1">
    <citation type="submission" date="2018-01" db="EMBL/GenBank/DDBJ databases">
        <title>Complete genome sequence of Flavivirga eckloniae ECD14 isolated from seaweed Ecklonia cava.</title>
        <authorList>
            <person name="Lee J.H."/>
            <person name="Baik K.S."/>
            <person name="Seong C.N."/>
        </authorList>
    </citation>
    <scope>NUCLEOTIDE SEQUENCE [LARGE SCALE GENOMIC DNA]</scope>
    <source>
        <strain evidence="3 4">ECD14</strain>
    </source>
</reference>
<feature type="domain" description="Type 9 secretion system plug protein N-terminal" evidence="2">
    <location>
        <begin position="31"/>
        <end position="153"/>
    </location>
</feature>
<evidence type="ECO:0000259" key="2">
    <source>
        <dbReference type="Pfam" id="PF17116"/>
    </source>
</evidence>
<dbReference type="InterPro" id="IPR013783">
    <property type="entry name" value="Ig-like_fold"/>
</dbReference>
<name>A0A2K9PMZ6_9FLAO</name>
<keyword evidence="4" id="KW-1185">Reference proteome</keyword>
<protein>
    <submittedName>
        <fullName evidence="3">DUF5103 domain-containing protein</fullName>
    </submittedName>
</protein>